<evidence type="ECO:0000256" key="1">
    <source>
        <dbReference type="SAM" id="SignalP"/>
    </source>
</evidence>
<comment type="caution">
    <text evidence="2">The sequence shown here is derived from an EMBL/GenBank/DDBJ whole genome shotgun (WGS) entry which is preliminary data.</text>
</comment>
<dbReference type="EMBL" id="QFYR01000001">
    <property type="protein sequence ID" value="RAK57637.1"/>
    <property type="molecule type" value="Genomic_DNA"/>
</dbReference>
<evidence type="ECO:0000313" key="2">
    <source>
        <dbReference type="EMBL" id="RAK57637.1"/>
    </source>
</evidence>
<dbReference type="OrthoDB" id="7206086at2"/>
<keyword evidence="3" id="KW-1185">Reference proteome</keyword>
<dbReference type="AlphaFoldDB" id="A0A328ASQ2"/>
<accession>A0A328ASQ2</accession>
<dbReference type="RefSeq" id="WP_111514088.1">
    <property type="nucleotide sequence ID" value="NZ_QFYR01000001.1"/>
</dbReference>
<feature type="chain" id="PRO_5016257474" evidence="1">
    <location>
        <begin position="23"/>
        <end position="181"/>
    </location>
</feature>
<sequence>MKRALFSLCAATALTLAGPVAAQELAADPFLEPATLSETELSNMRGGILTPLGVEIGLGAEVRTYIDGQLALQTRLTWTDTGAVAEHIGDLSAVTATGLPDGWMTTIPGVGGETQVLHSLTGDRIASVITNTANGRDIRQDTDIRLIIPQLSELQAQLSADRITANVQNAVGLALADRTGR</sequence>
<protein>
    <submittedName>
        <fullName evidence="2">Uncharacterized protein</fullName>
    </submittedName>
</protein>
<proteinExistence type="predicted"/>
<reference evidence="3" key="1">
    <citation type="submission" date="2018-05" db="EMBL/GenBank/DDBJ databases">
        <authorList>
            <person name="Li X."/>
        </authorList>
    </citation>
    <scope>NUCLEOTIDE SEQUENCE [LARGE SCALE GENOMIC DNA]</scope>
    <source>
        <strain evidence="3">YIM 73061</strain>
    </source>
</reference>
<evidence type="ECO:0000313" key="3">
    <source>
        <dbReference type="Proteomes" id="UP000249725"/>
    </source>
</evidence>
<feature type="signal peptide" evidence="1">
    <location>
        <begin position="1"/>
        <end position="22"/>
    </location>
</feature>
<organism evidence="2 3">
    <name type="scientific">Phenylobacterium deserti</name>
    <dbReference type="NCBI Taxonomy" id="1914756"/>
    <lineage>
        <taxon>Bacteria</taxon>
        <taxon>Pseudomonadati</taxon>
        <taxon>Pseudomonadota</taxon>
        <taxon>Alphaproteobacteria</taxon>
        <taxon>Caulobacterales</taxon>
        <taxon>Caulobacteraceae</taxon>
        <taxon>Phenylobacterium</taxon>
    </lineage>
</organism>
<keyword evidence="1" id="KW-0732">Signal</keyword>
<gene>
    <name evidence="2" type="ORF">DJ018_06845</name>
</gene>
<dbReference type="Proteomes" id="UP000249725">
    <property type="component" value="Unassembled WGS sequence"/>
</dbReference>
<name>A0A328ASQ2_9CAUL</name>